<feature type="compositionally biased region" description="Basic and acidic residues" evidence="2">
    <location>
        <begin position="411"/>
        <end position="425"/>
    </location>
</feature>
<keyword evidence="4" id="KW-1185">Reference proteome</keyword>
<feature type="compositionally biased region" description="Low complexity" evidence="2">
    <location>
        <begin position="140"/>
        <end position="177"/>
    </location>
</feature>
<evidence type="ECO:0008006" key="5">
    <source>
        <dbReference type="Google" id="ProtNLM"/>
    </source>
</evidence>
<dbReference type="PANTHER" id="PTHR31315">
    <property type="entry name" value="PROTEIN SIP5"/>
    <property type="match status" value="1"/>
</dbReference>
<comment type="similarity">
    <text evidence="1">Belongs to the SIP5 family.</text>
</comment>
<protein>
    <recommendedName>
        <fullName evidence="5">RING-type domain-containing protein</fullName>
    </recommendedName>
</protein>
<feature type="compositionally biased region" description="Polar residues" evidence="2">
    <location>
        <begin position="342"/>
        <end position="351"/>
    </location>
</feature>
<gene>
    <name evidence="3" type="ORF">INT43_003270</name>
</gene>
<dbReference type="EMBL" id="JAEPQZ010000008">
    <property type="protein sequence ID" value="KAG2178017.1"/>
    <property type="molecule type" value="Genomic_DNA"/>
</dbReference>
<dbReference type="InterPro" id="IPR039301">
    <property type="entry name" value="Sip5/DA2"/>
</dbReference>
<dbReference type="Proteomes" id="UP000654370">
    <property type="component" value="Unassembled WGS sequence"/>
</dbReference>
<dbReference type="OrthoDB" id="21471at2759"/>
<evidence type="ECO:0000313" key="3">
    <source>
        <dbReference type="EMBL" id="KAG2178017.1"/>
    </source>
</evidence>
<feature type="region of interest" description="Disordered" evidence="2">
    <location>
        <begin position="135"/>
        <end position="179"/>
    </location>
</feature>
<feature type="region of interest" description="Disordered" evidence="2">
    <location>
        <begin position="411"/>
        <end position="558"/>
    </location>
</feature>
<reference evidence="3" key="1">
    <citation type="submission" date="2020-12" db="EMBL/GenBank/DDBJ databases">
        <title>Metabolic potential, ecology and presence of endohyphal bacteria is reflected in genomic diversity of Mucoromycotina.</title>
        <authorList>
            <person name="Muszewska A."/>
            <person name="Okrasinska A."/>
            <person name="Steczkiewicz K."/>
            <person name="Drgas O."/>
            <person name="Orlowska M."/>
            <person name="Perlinska-Lenart U."/>
            <person name="Aleksandrzak-Piekarczyk T."/>
            <person name="Szatraj K."/>
            <person name="Zielenkiewicz U."/>
            <person name="Pilsyk S."/>
            <person name="Malc E."/>
            <person name="Mieczkowski P."/>
            <person name="Kruszewska J.S."/>
            <person name="Biernat P."/>
            <person name="Pawlowska J."/>
        </authorList>
    </citation>
    <scope>NUCLEOTIDE SEQUENCE</scope>
    <source>
        <strain evidence="3">WA0000067209</strain>
    </source>
</reference>
<feature type="compositionally biased region" description="Low complexity" evidence="2">
    <location>
        <begin position="504"/>
        <end position="515"/>
    </location>
</feature>
<dbReference type="PANTHER" id="PTHR31315:SF1">
    <property type="entry name" value="PROTEIN SIP5"/>
    <property type="match status" value="1"/>
</dbReference>
<proteinExistence type="inferred from homology"/>
<sequence>MHWLFLGREQLIVGVLNAIRVSHWAKESYLSVVPLLFQKLTVQAKMGANNSREATSPATSGASTPQKFSDLVDLGSLLPCGIYPSAPQDYDYRSVRKLIIDRRIAPFYKGLNDVPEIEEEPPVVANGVVENLSVPPAIPKSSSSTSTAATKRTTTIGRPRSASSSSVNSSGHSVSQSLAVDSAKERQRLVIERMKAREKVLYNDAVECPICFLYYPSNINHSRCCDQPICTECFIQIKRPVETPTTPASCPFCVEENFGVLYKPPKWSQIYERQQLPRDADSVGVEATRNGATHTTSGKGTTHSKPRRQSVSHKDPEVILVDHIRPDWTRMVEVARAPAGSRRNSATQANRSRGVGGTLGSILTRPGRSASSAASNEYYVSAAMRRMNMQSMDLEDLMVMEAVRLSLVEEEDRRRREHQQQRSEQNESGSANTTTSEEQQATVNGRRIEEEDEEDDDDQPLYNTVVQNMRDRRDNIETSGNPDAVNLNEAMDSPLSLDIDGQPSDETNTSSDSSDVAVETTELPAFEPSNGGSPRNRDHKQPIVVEGGDRSGLDGVSM</sequence>
<evidence type="ECO:0000313" key="4">
    <source>
        <dbReference type="Proteomes" id="UP000654370"/>
    </source>
</evidence>
<evidence type="ECO:0000256" key="2">
    <source>
        <dbReference type="SAM" id="MobiDB-lite"/>
    </source>
</evidence>
<dbReference type="CDD" id="cd24139">
    <property type="entry name" value="SIP5-like"/>
    <property type="match status" value="1"/>
</dbReference>
<evidence type="ECO:0000256" key="1">
    <source>
        <dbReference type="ARBA" id="ARBA00010402"/>
    </source>
</evidence>
<feature type="compositionally biased region" description="Acidic residues" evidence="2">
    <location>
        <begin position="450"/>
        <end position="459"/>
    </location>
</feature>
<accession>A0A8H7PPS2</accession>
<feature type="compositionally biased region" description="Basic and acidic residues" evidence="2">
    <location>
        <begin position="535"/>
        <end position="552"/>
    </location>
</feature>
<feature type="region of interest" description="Disordered" evidence="2">
    <location>
        <begin position="335"/>
        <end position="374"/>
    </location>
</feature>
<dbReference type="AlphaFoldDB" id="A0A8H7PPS2"/>
<dbReference type="GO" id="GO:0005737">
    <property type="term" value="C:cytoplasm"/>
    <property type="evidence" value="ECO:0007669"/>
    <property type="project" value="TreeGrafter"/>
</dbReference>
<name>A0A8H7PPS2_MORIS</name>
<feature type="region of interest" description="Disordered" evidence="2">
    <location>
        <begin position="289"/>
        <end position="317"/>
    </location>
</feature>
<feature type="compositionally biased region" description="Polar residues" evidence="2">
    <location>
        <begin position="428"/>
        <end position="443"/>
    </location>
</feature>
<comment type="caution">
    <text evidence="3">The sequence shown here is derived from an EMBL/GenBank/DDBJ whole genome shotgun (WGS) entry which is preliminary data.</text>
</comment>
<organism evidence="3 4">
    <name type="scientific">Mortierella isabellina</name>
    <name type="common">Filamentous fungus</name>
    <name type="synonym">Umbelopsis isabellina</name>
    <dbReference type="NCBI Taxonomy" id="91625"/>
    <lineage>
        <taxon>Eukaryota</taxon>
        <taxon>Fungi</taxon>
        <taxon>Fungi incertae sedis</taxon>
        <taxon>Mucoromycota</taxon>
        <taxon>Mucoromycotina</taxon>
        <taxon>Umbelopsidomycetes</taxon>
        <taxon>Umbelopsidales</taxon>
        <taxon>Umbelopsidaceae</taxon>
        <taxon>Umbelopsis</taxon>
    </lineage>
</organism>
<feature type="compositionally biased region" description="Basic residues" evidence="2">
    <location>
        <begin position="302"/>
        <end position="311"/>
    </location>
</feature>